<evidence type="ECO:0000256" key="8">
    <source>
        <dbReference type="SAM" id="Phobius"/>
    </source>
</evidence>
<comment type="caution">
    <text evidence="9">The sequence shown here is derived from an EMBL/GenBank/DDBJ whole genome shotgun (WGS) entry which is preliminary data.</text>
</comment>
<feature type="transmembrane region" description="Helical" evidence="8">
    <location>
        <begin position="169"/>
        <end position="190"/>
    </location>
</feature>
<protein>
    <submittedName>
        <fullName evidence="9">Putative peptidoglycan lipid II flippase</fullName>
    </submittedName>
</protein>
<feature type="transmembrane region" description="Helical" evidence="8">
    <location>
        <begin position="296"/>
        <end position="314"/>
    </location>
</feature>
<feature type="transmembrane region" description="Helical" evidence="8">
    <location>
        <begin position="20"/>
        <end position="41"/>
    </location>
</feature>
<keyword evidence="6 8" id="KW-1133">Transmembrane helix</keyword>
<feature type="transmembrane region" description="Helical" evidence="8">
    <location>
        <begin position="93"/>
        <end position="119"/>
    </location>
</feature>
<name>A0A839QX82_9MICO</name>
<feature type="transmembrane region" description="Helical" evidence="8">
    <location>
        <begin position="139"/>
        <end position="162"/>
    </location>
</feature>
<evidence type="ECO:0000256" key="6">
    <source>
        <dbReference type="ARBA" id="ARBA00022989"/>
    </source>
</evidence>
<feature type="transmembrane region" description="Helical" evidence="8">
    <location>
        <begin position="468"/>
        <end position="489"/>
    </location>
</feature>
<keyword evidence="5" id="KW-0573">Peptidoglycan synthesis</keyword>
<keyword evidence="3 8" id="KW-0812">Transmembrane</keyword>
<feature type="transmembrane region" description="Helical" evidence="8">
    <location>
        <begin position="403"/>
        <end position="423"/>
    </location>
</feature>
<feature type="transmembrane region" description="Helical" evidence="8">
    <location>
        <begin position="252"/>
        <end position="276"/>
    </location>
</feature>
<keyword evidence="7 8" id="KW-0472">Membrane</keyword>
<evidence type="ECO:0000256" key="4">
    <source>
        <dbReference type="ARBA" id="ARBA00022960"/>
    </source>
</evidence>
<comment type="subcellular location">
    <subcellularLocation>
        <location evidence="1">Cell membrane</location>
        <topology evidence="1">Multi-pass membrane protein</topology>
    </subcellularLocation>
</comment>
<dbReference type="InterPro" id="IPR051050">
    <property type="entry name" value="Lipid_II_flippase_MurJ/MviN"/>
</dbReference>
<dbReference type="RefSeq" id="WP_183374772.1">
    <property type="nucleotide sequence ID" value="NZ_CBCSFZ010000021.1"/>
</dbReference>
<dbReference type="PRINTS" id="PR01806">
    <property type="entry name" value="VIRFACTRMVIN"/>
</dbReference>
<evidence type="ECO:0000256" key="3">
    <source>
        <dbReference type="ARBA" id="ARBA00022692"/>
    </source>
</evidence>
<feature type="transmembrane region" description="Helical" evidence="8">
    <location>
        <begin position="435"/>
        <end position="456"/>
    </location>
</feature>
<organism evidence="9 10">
    <name type="scientific">Helcobacillus massiliensis</name>
    <dbReference type="NCBI Taxonomy" id="521392"/>
    <lineage>
        <taxon>Bacteria</taxon>
        <taxon>Bacillati</taxon>
        <taxon>Actinomycetota</taxon>
        <taxon>Actinomycetes</taxon>
        <taxon>Micrococcales</taxon>
        <taxon>Dermabacteraceae</taxon>
        <taxon>Helcobacillus</taxon>
    </lineage>
</organism>
<dbReference type="EMBL" id="JACHWP010000001">
    <property type="protein sequence ID" value="MBB3022591.1"/>
    <property type="molecule type" value="Genomic_DNA"/>
</dbReference>
<evidence type="ECO:0000256" key="7">
    <source>
        <dbReference type="ARBA" id="ARBA00023136"/>
    </source>
</evidence>
<accession>A0A839QX82</accession>
<dbReference type="GO" id="GO:0015648">
    <property type="term" value="F:lipid-linked peptidoglycan transporter activity"/>
    <property type="evidence" value="ECO:0007669"/>
    <property type="project" value="TreeGrafter"/>
</dbReference>
<dbReference type="PANTHER" id="PTHR47019">
    <property type="entry name" value="LIPID II FLIPPASE MURJ"/>
    <property type="match status" value="1"/>
</dbReference>
<evidence type="ECO:0000256" key="1">
    <source>
        <dbReference type="ARBA" id="ARBA00004651"/>
    </source>
</evidence>
<feature type="transmembrane region" description="Helical" evidence="8">
    <location>
        <begin position="210"/>
        <end position="231"/>
    </location>
</feature>
<evidence type="ECO:0000256" key="5">
    <source>
        <dbReference type="ARBA" id="ARBA00022984"/>
    </source>
</evidence>
<feature type="transmembrane region" description="Helical" evidence="8">
    <location>
        <begin position="326"/>
        <end position="349"/>
    </location>
</feature>
<reference evidence="9 10" key="1">
    <citation type="submission" date="2020-08" db="EMBL/GenBank/DDBJ databases">
        <title>Sequencing the genomes of 1000 actinobacteria strains.</title>
        <authorList>
            <person name="Klenk H.-P."/>
        </authorList>
    </citation>
    <scope>NUCLEOTIDE SEQUENCE [LARGE SCALE GENOMIC DNA]</scope>
    <source>
        <strain evidence="9 10">DSM 23040</strain>
    </source>
</reference>
<evidence type="ECO:0000313" key="9">
    <source>
        <dbReference type="EMBL" id="MBB3022591.1"/>
    </source>
</evidence>
<keyword evidence="4" id="KW-0133">Cell shape</keyword>
<feature type="transmembrane region" description="Helical" evidence="8">
    <location>
        <begin position="61"/>
        <end position="81"/>
    </location>
</feature>
<keyword evidence="10" id="KW-1185">Reference proteome</keyword>
<dbReference type="Proteomes" id="UP000568050">
    <property type="component" value="Unassembled WGS sequence"/>
</dbReference>
<dbReference type="GO" id="GO:0008360">
    <property type="term" value="P:regulation of cell shape"/>
    <property type="evidence" value="ECO:0007669"/>
    <property type="project" value="UniProtKB-KW"/>
</dbReference>
<proteinExistence type="predicted"/>
<evidence type="ECO:0000313" key="10">
    <source>
        <dbReference type="Proteomes" id="UP000568050"/>
    </source>
</evidence>
<feature type="transmembrane region" description="Helical" evidence="8">
    <location>
        <begin position="501"/>
        <end position="526"/>
    </location>
</feature>
<dbReference type="AlphaFoldDB" id="A0A839QX82"/>
<dbReference type="Pfam" id="PF03023">
    <property type="entry name" value="MurJ"/>
    <property type="match status" value="1"/>
</dbReference>
<dbReference type="PANTHER" id="PTHR47019:SF1">
    <property type="entry name" value="LIPID II FLIPPASE MURJ"/>
    <property type="match status" value="1"/>
</dbReference>
<dbReference type="InterPro" id="IPR004268">
    <property type="entry name" value="MurJ"/>
</dbReference>
<sequence>MTVNAPNGSRTRALIRAAGMIAVVTILARIAGFIRYLVFGASVGAGDVGTAYSSANLVPNVLFEAAAGGALAGMVIPLIAGMEITASRRADRIISALLTWTLIITAVLAGLVIAFAHPISEFVFAQGSSSLSTAGVDLGARLLRVFALQLPLYGITIVLGAFLQARKRFFWPAFVPLVSSLMVMATYAAYAASVPPAVSVATLPPGGEFWLGWGTTLGVAAMALPLIIPSLKAGLRYRPTLTLPRGVTRHALGLAAAGMTAVLAQQAVTALVLILAVRAGGSGTLPLFQYGQAVYLLPYAILLVPIMTTVFPTLSESRLAGDKAELSRLALGSMLSITALAGVGGAALWGASVGLERFFTAIDRTGVVGVGAVTAAFAIGLIPFGVVMHSIRVLNAALKSREALMVGAVPWLCAGLLITFTVLTSSTRTASEAAVLFAFSIAIGQIVGAVSAITVLREHTLAPEDGAAMMRGTATAAMASIVASVGGYFGGRAAEPMMTGAATAALLGAVIGVAAGAACLGLIAVLDPARARAVIGIAGSLLPGRRAERTADESA</sequence>
<dbReference type="GO" id="GO:0034204">
    <property type="term" value="P:lipid translocation"/>
    <property type="evidence" value="ECO:0007669"/>
    <property type="project" value="TreeGrafter"/>
</dbReference>
<keyword evidence="2" id="KW-1003">Cell membrane</keyword>
<feature type="transmembrane region" description="Helical" evidence="8">
    <location>
        <begin position="369"/>
        <end position="391"/>
    </location>
</feature>
<evidence type="ECO:0000256" key="2">
    <source>
        <dbReference type="ARBA" id="ARBA00022475"/>
    </source>
</evidence>
<dbReference type="GO" id="GO:0009252">
    <property type="term" value="P:peptidoglycan biosynthetic process"/>
    <property type="evidence" value="ECO:0007669"/>
    <property type="project" value="UniProtKB-KW"/>
</dbReference>
<gene>
    <name evidence="9" type="ORF">FHX50_000839</name>
</gene>
<dbReference type="GO" id="GO:0005886">
    <property type="term" value="C:plasma membrane"/>
    <property type="evidence" value="ECO:0007669"/>
    <property type="project" value="UniProtKB-SubCell"/>
</dbReference>